<accession>A0A087EBK4</accession>
<dbReference type="EMBL" id="JGZR01000001">
    <property type="protein sequence ID" value="KFJ05155.1"/>
    <property type="molecule type" value="Genomic_DNA"/>
</dbReference>
<sequence length="298" mass="32748">MENCEIERSDNHINWPVTWEYQADEEDWLAPYYIGEVSYPKSYAPDIDAAAGSFSGMMVRRRWSRISMALFIAAIICYCLPTLVLLVLYSIPQQLPDNARKVVAFILILILGAALILTPATAIVFGVFARRYPTADAGFANADFALFHLNGSKPVEVTPTGLQLRSGVLTFPCVRGDELWGRAADAYDALRNGQARFDADVDEVRRTVVSSVTYLDQMIAEYCDDSLDARATTAVILAWMEYEYAHITSGDADRAGLSQVMDRVNALMAAAGAFVSDSSTDVLGKLAALRESARPFSS</sequence>
<protein>
    <submittedName>
        <fullName evidence="2">Uncharacterized protein</fullName>
    </submittedName>
</protein>
<proteinExistence type="predicted"/>
<dbReference type="AlphaFoldDB" id="A0A087EBK4"/>
<feature type="transmembrane region" description="Helical" evidence="1">
    <location>
        <begin position="103"/>
        <end position="129"/>
    </location>
</feature>
<comment type="caution">
    <text evidence="2">The sequence shown here is derived from an EMBL/GenBank/DDBJ whole genome shotgun (WGS) entry which is preliminary data.</text>
</comment>
<keyword evidence="3" id="KW-1185">Reference proteome</keyword>
<feature type="transmembrane region" description="Helical" evidence="1">
    <location>
        <begin position="66"/>
        <end position="91"/>
    </location>
</feature>
<keyword evidence="1" id="KW-0812">Transmembrane</keyword>
<dbReference type="RefSeq" id="WP_024464125.1">
    <property type="nucleotide sequence ID" value="NZ_CP062939.1"/>
</dbReference>
<dbReference type="Proteomes" id="UP000029055">
    <property type="component" value="Unassembled WGS sequence"/>
</dbReference>
<gene>
    <name evidence="2" type="ORF">BISU_1271</name>
</gene>
<keyword evidence="1" id="KW-1133">Transmembrane helix</keyword>
<evidence type="ECO:0000256" key="1">
    <source>
        <dbReference type="SAM" id="Phobius"/>
    </source>
</evidence>
<organism evidence="2 3">
    <name type="scientific">Bifidobacterium subtile</name>
    <dbReference type="NCBI Taxonomy" id="77635"/>
    <lineage>
        <taxon>Bacteria</taxon>
        <taxon>Bacillati</taxon>
        <taxon>Actinomycetota</taxon>
        <taxon>Actinomycetes</taxon>
        <taxon>Bifidobacteriales</taxon>
        <taxon>Bifidobacteriaceae</taxon>
        <taxon>Bifidobacterium</taxon>
    </lineage>
</organism>
<evidence type="ECO:0000313" key="2">
    <source>
        <dbReference type="EMBL" id="KFJ05155.1"/>
    </source>
</evidence>
<name>A0A087EBK4_9BIFI</name>
<reference evidence="2 3" key="1">
    <citation type="submission" date="2014-03" db="EMBL/GenBank/DDBJ databases">
        <title>Genomics of Bifidobacteria.</title>
        <authorList>
            <person name="Ventura M."/>
            <person name="Milani C."/>
            <person name="Lugli G.A."/>
        </authorList>
    </citation>
    <scope>NUCLEOTIDE SEQUENCE [LARGE SCALE GENOMIC DNA]</scope>
    <source>
        <strain evidence="2 3">LMG 11597</strain>
    </source>
</reference>
<keyword evidence="1" id="KW-0472">Membrane</keyword>
<evidence type="ECO:0000313" key="3">
    <source>
        <dbReference type="Proteomes" id="UP000029055"/>
    </source>
</evidence>